<reference evidence="3" key="1">
    <citation type="submission" date="2015-08" db="EMBL/GenBank/DDBJ databases">
        <title>Fjat-10028 dsm 16317.</title>
        <authorList>
            <person name="Liu B."/>
            <person name="Wang J."/>
            <person name="Zhu Y."/>
            <person name="Liu G."/>
            <person name="Chen Q."/>
            <person name="Chen Z."/>
            <person name="Lan J."/>
            <person name="Che J."/>
            <person name="Ge C."/>
            <person name="Shi H."/>
            <person name="Pan Z."/>
            <person name="Liu X."/>
        </authorList>
    </citation>
    <scope>NUCLEOTIDE SEQUENCE [LARGE SCALE GENOMIC DNA]</scope>
    <source>
        <strain evidence="3">DSM 16317</strain>
    </source>
</reference>
<protein>
    <submittedName>
        <fullName evidence="2">Molecular chaperone</fullName>
    </submittedName>
</protein>
<evidence type="ECO:0000313" key="3">
    <source>
        <dbReference type="Proteomes" id="UP000036867"/>
    </source>
</evidence>
<dbReference type="CDD" id="cd07750">
    <property type="entry name" value="PolyPPase_VTC_like"/>
    <property type="match status" value="1"/>
</dbReference>
<proteinExistence type="predicted"/>
<dbReference type="EMBL" id="LILB01000007">
    <property type="protein sequence ID" value="KOO48348.1"/>
    <property type="molecule type" value="Genomic_DNA"/>
</dbReference>
<dbReference type="Pfam" id="PF09359">
    <property type="entry name" value="VTC"/>
    <property type="match status" value="1"/>
</dbReference>
<evidence type="ECO:0000259" key="1">
    <source>
        <dbReference type="Pfam" id="PF09359"/>
    </source>
</evidence>
<dbReference type="PATRIC" id="fig|263475.3.peg.2499"/>
<dbReference type="STRING" id="263475.AMD00_18295"/>
<feature type="domain" description="VTC" evidence="1">
    <location>
        <begin position="12"/>
        <end position="228"/>
    </location>
</feature>
<dbReference type="Proteomes" id="UP000036867">
    <property type="component" value="Unassembled WGS sequence"/>
</dbReference>
<evidence type="ECO:0000313" key="2">
    <source>
        <dbReference type="EMBL" id="KOO48348.1"/>
    </source>
</evidence>
<dbReference type="RefSeq" id="WP_053418482.1">
    <property type="nucleotide sequence ID" value="NZ_LILB01000007.1"/>
</dbReference>
<dbReference type="InterPro" id="IPR042267">
    <property type="entry name" value="VTC_sf"/>
</dbReference>
<dbReference type="GO" id="GO:0006799">
    <property type="term" value="P:polyphosphate biosynthetic process"/>
    <property type="evidence" value="ECO:0007669"/>
    <property type="project" value="UniProtKB-ARBA"/>
</dbReference>
<dbReference type="GeneID" id="301138049"/>
<organism evidence="2 3">
    <name type="scientific">Viridibacillus arvi</name>
    <dbReference type="NCBI Taxonomy" id="263475"/>
    <lineage>
        <taxon>Bacteria</taxon>
        <taxon>Bacillati</taxon>
        <taxon>Bacillota</taxon>
        <taxon>Bacilli</taxon>
        <taxon>Bacillales</taxon>
        <taxon>Caryophanaceae</taxon>
        <taxon>Viridibacillus</taxon>
    </lineage>
</organism>
<dbReference type="OrthoDB" id="9784042at2"/>
<gene>
    <name evidence="2" type="ORF">AMD00_18295</name>
</gene>
<dbReference type="AlphaFoldDB" id="A0A0M0LCB3"/>
<keyword evidence="3" id="KW-1185">Reference proteome</keyword>
<name>A0A0M0LCB3_9BACL</name>
<accession>A0A0M0LCB3</accession>
<dbReference type="InterPro" id="IPR018966">
    <property type="entry name" value="VTC_domain"/>
</dbReference>
<comment type="caution">
    <text evidence="2">The sequence shown here is derived from an EMBL/GenBank/DDBJ whole genome shotgun (WGS) entry which is preliminary data.</text>
</comment>
<dbReference type="Gene3D" id="3.20.100.30">
    <property type="entry name" value="VTC, catalytic tunnel domain"/>
    <property type="match status" value="1"/>
</dbReference>
<sequence>MRYQDEFTVKGRKELKHAISQMDYTILRNKLQHVMKLDAHAGGDGKYLIRSVYFDNFENKILNEKKEGYFKRDKYRVRIYGHNSALSNLEKKSKRNNLTFKEKCRISSDEYESMRIGQINWMEEDERQLIRELFIQMSLYQLKPMTVVDYVREAYVYPFGNVRVTFDGQIKTSFRNTDIFNPDLPMASVFDSTQVILEVKYDEYLPDVIKMMLQMMDRRPDAYSKYQLSRMYG</sequence>